<evidence type="ECO:0000256" key="1">
    <source>
        <dbReference type="SAM" id="SignalP"/>
    </source>
</evidence>
<name>A0ABD1RZ32_9LAMI</name>
<gene>
    <name evidence="2" type="ORF">Fot_37472</name>
</gene>
<feature type="chain" id="PRO_5044849491" evidence="1">
    <location>
        <begin position="20"/>
        <end position="174"/>
    </location>
</feature>
<dbReference type="Proteomes" id="UP001604277">
    <property type="component" value="Unassembled WGS sequence"/>
</dbReference>
<evidence type="ECO:0000313" key="3">
    <source>
        <dbReference type="Proteomes" id="UP001604277"/>
    </source>
</evidence>
<accession>A0ABD1RZ32</accession>
<sequence>MVGFYLVLCVSSLPAATISLLLEVAVDISTTVALVPEVIVDTSSVLSLEEPPLPSENVQQADKKKRVISDEGEKVVPERVIEDEGDVEDFRKAKRIRVTSHWKIEEIAPSSQGAMRTSIPVPLTRPNASTLGLLRINWIQPFWESYHPHPLLQRLQFISTGLLLGLRLWIMWTY</sequence>
<feature type="signal peptide" evidence="1">
    <location>
        <begin position="1"/>
        <end position="19"/>
    </location>
</feature>
<dbReference type="AlphaFoldDB" id="A0ABD1RZ32"/>
<keyword evidence="1" id="KW-0732">Signal</keyword>
<protein>
    <submittedName>
        <fullName evidence="2">Uncharacterized protein</fullName>
    </submittedName>
</protein>
<proteinExistence type="predicted"/>
<comment type="caution">
    <text evidence="2">The sequence shown here is derived from an EMBL/GenBank/DDBJ whole genome shotgun (WGS) entry which is preliminary data.</text>
</comment>
<reference evidence="3" key="1">
    <citation type="submission" date="2024-07" db="EMBL/GenBank/DDBJ databases">
        <title>Two chromosome-level genome assemblies of Korean endemic species Abeliophyllum distichum and Forsythia ovata (Oleaceae).</title>
        <authorList>
            <person name="Jang H."/>
        </authorList>
    </citation>
    <scope>NUCLEOTIDE SEQUENCE [LARGE SCALE GENOMIC DNA]</scope>
</reference>
<organism evidence="2 3">
    <name type="scientific">Forsythia ovata</name>
    <dbReference type="NCBI Taxonomy" id="205694"/>
    <lineage>
        <taxon>Eukaryota</taxon>
        <taxon>Viridiplantae</taxon>
        <taxon>Streptophyta</taxon>
        <taxon>Embryophyta</taxon>
        <taxon>Tracheophyta</taxon>
        <taxon>Spermatophyta</taxon>
        <taxon>Magnoliopsida</taxon>
        <taxon>eudicotyledons</taxon>
        <taxon>Gunneridae</taxon>
        <taxon>Pentapetalae</taxon>
        <taxon>asterids</taxon>
        <taxon>lamiids</taxon>
        <taxon>Lamiales</taxon>
        <taxon>Oleaceae</taxon>
        <taxon>Forsythieae</taxon>
        <taxon>Forsythia</taxon>
    </lineage>
</organism>
<dbReference type="EMBL" id="JBFOLJ010000011">
    <property type="protein sequence ID" value="KAL2493715.1"/>
    <property type="molecule type" value="Genomic_DNA"/>
</dbReference>
<keyword evidence="3" id="KW-1185">Reference proteome</keyword>
<evidence type="ECO:0000313" key="2">
    <source>
        <dbReference type="EMBL" id="KAL2493715.1"/>
    </source>
</evidence>